<evidence type="ECO:0000313" key="4">
    <source>
        <dbReference type="Proteomes" id="UP000242450"/>
    </source>
</evidence>
<dbReference type="InterPro" id="IPR036612">
    <property type="entry name" value="KH_dom_type_1_sf"/>
</dbReference>
<dbReference type="AlphaFoldDB" id="A0A212CHT7"/>
<dbReference type="GO" id="GO:0003723">
    <property type="term" value="F:RNA binding"/>
    <property type="evidence" value="ECO:0007669"/>
    <property type="project" value="UniProtKB-UniRule"/>
</dbReference>
<accession>A0A212CHT7</accession>
<evidence type="ECO:0000313" key="3">
    <source>
        <dbReference type="EMBL" id="OWK05432.1"/>
    </source>
</evidence>
<gene>
    <name evidence="3" type="ORF">Celaphus_00002305</name>
</gene>
<feature type="non-terminal residue" evidence="3">
    <location>
        <position position="151"/>
    </location>
</feature>
<keyword evidence="4" id="KW-1185">Reference proteome</keyword>
<feature type="domain" description="K Homology" evidence="2">
    <location>
        <begin position="31"/>
        <end position="94"/>
    </location>
</feature>
<dbReference type="EMBL" id="MKHE01000020">
    <property type="protein sequence ID" value="OWK05432.1"/>
    <property type="molecule type" value="Genomic_DNA"/>
</dbReference>
<dbReference type="Pfam" id="PF00013">
    <property type="entry name" value="KH_1"/>
    <property type="match status" value="1"/>
</dbReference>
<evidence type="ECO:0000256" key="1">
    <source>
        <dbReference type="PROSITE-ProRule" id="PRU00117"/>
    </source>
</evidence>
<keyword evidence="1" id="KW-0694">RNA-binding</keyword>
<organism evidence="3 4">
    <name type="scientific">Cervus elaphus hippelaphus</name>
    <name type="common">European red deer</name>
    <dbReference type="NCBI Taxonomy" id="46360"/>
    <lineage>
        <taxon>Eukaryota</taxon>
        <taxon>Metazoa</taxon>
        <taxon>Chordata</taxon>
        <taxon>Craniata</taxon>
        <taxon>Vertebrata</taxon>
        <taxon>Euteleostomi</taxon>
        <taxon>Mammalia</taxon>
        <taxon>Eutheria</taxon>
        <taxon>Laurasiatheria</taxon>
        <taxon>Artiodactyla</taxon>
        <taxon>Ruminantia</taxon>
        <taxon>Pecora</taxon>
        <taxon>Cervidae</taxon>
        <taxon>Cervinae</taxon>
        <taxon>Cervus</taxon>
    </lineage>
</organism>
<dbReference type="PROSITE" id="PS50084">
    <property type="entry name" value="KH_TYPE_1"/>
    <property type="match status" value="1"/>
</dbReference>
<comment type="caution">
    <text evidence="3">The sequence shown here is derived from an EMBL/GenBank/DDBJ whole genome shotgun (WGS) entry which is preliminary data.</text>
</comment>
<name>A0A212CHT7_CEREH</name>
<dbReference type="OrthoDB" id="442947at2759"/>
<sequence length="151" mass="16582">MHGETGFTRIDSSSPEIKGYWASLDAFSQTTHELTILNSLIGYVVRGQGTNINEICQMSRAQIKTADPMEGGPGRQIAITDSVARVSVAQNLINARFSSEKGSWHKRMDSAVSIIQDQRDCQALGKSDNSTIAELCARDPVNWVLCMQCFV</sequence>
<proteinExistence type="predicted"/>
<dbReference type="Proteomes" id="UP000242450">
    <property type="component" value="Chromosome 20"/>
</dbReference>
<protein>
    <recommendedName>
        <fullName evidence="2">K Homology domain-containing protein</fullName>
    </recommendedName>
</protein>
<dbReference type="InterPro" id="IPR004088">
    <property type="entry name" value="KH_dom_type_1"/>
</dbReference>
<dbReference type="SUPFAM" id="SSF54791">
    <property type="entry name" value="Eukaryotic type KH-domain (KH-domain type I)"/>
    <property type="match status" value="1"/>
</dbReference>
<dbReference type="Gene3D" id="3.30.1370.10">
    <property type="entry name" value="K Homology domain, type 1"/>
    <property type="match status" value="1"/>
</dbReference>
<evidence type="ECO:0000259" key="2">
    <source>
        <dbReference type="Pfam" id="PF00013"/>
    </source>
</evidence>
<reference evidence="3 4" key="1">
    <citation type="journal article" date="2018" name="Mol. Genet. Genomics">
        <title>The red deer Cervus elaphus genome CerEla1.0: sequencing, annotating, genes, and chromosomes.</title>
        <authorList>
            <person name="Bana N.A."/>
            <person name="Nyiri A."/>
            <person name="Nagy J."/>
            <person name="Frank K."/>
            <person name="Nagy T."/>
            <person name="Steger V."/>
            <person name="Schiller M."/>
            <person name="Lakatos P."/>
            <person name="Sugar L."/>
            <person name="Horn P."/>
            <person name="Barta E."/>
            <person name="Orosz L."/>
        </authorList>
    </citation>
    <scope>NUCLEOTIDE SEQUENCE [LARGE SCALE GENOMIC DNA]</scope>
    <source>
        <strain evidence="3">Hungarian</strain>
    </source>
</reference>